<comment type="pathway">
    <text evidence="2 8">Bacterial outer membrane biogenesis; LPS core biosynthesis.</text>
</comment>
<evidence type="ECO:0000256" key="5">
    <source>
        <dbReference type="ARBA" id="ARBA00022679"/>
    </source>
</evidence>
<evidence type="ECO:0000256" key="4">
    <source>
        <dbReference type="ARBA" id="ARBA00019077"/>
    </source>
</evidence>
<proteinExistence type="inferred from homology"/>
<dbReference type="InterPro" id="IPR038107">
    <property type="entry name" value="Glycos_transf_N_sf"/>
</dbReference>
<comment type="subcellular location">
    <subcellularLocation>
        <location evidence="8">Cell membrane</location>
    </subcellularLocation>
</comment>
<protein>
    <recommendedName>
        <fullName evidence="4 8">3-deoxy-D-manno-octulosonic acid transferase</fullName>
        <shortName evidence="8">Kdo transferase</shortName>
        <ecNumber evidence="3 8">2.4.99.12</ecNumber>
    </recommendedName>
    <alternativeName>
        <fullName evidence="6 8">Lipid IV(A) 3-deoxy-D-manno-octulosonic acid transferase</fullName>
    </alternativeName>
</protein>
<dbReference type="Pfam" id="PF04413">
    <property type="entry name" value="Glycos_transf_N"/>
    <property type="match status" value="1"/>
</dbReference>
<dbReference type="GO" id="GO:0016740">
    <property type="term" value="F:transferase activity"/>
    <property type="evidence" value="ECO:0007669"/>
    <property type="project" value="UniProtKB-KW"/>
</dbReference>
<evidence type="ECO:0000256" key="6">
    <source>
        <dbReference type="ARBA" id="ARBA00031445"/>
    </source>
</evidence>
<sequence length="427" mass="45226">MSVSRPLILRLYSLATAGFGPFSGLLLGRRQRRGKEDPLRRPERIGIAGKPRPEGPLCWLHGASVGESITLLPIAERLGAQGFQVLMTTGTVTSAALMARRLPAGAIHQFVPLDVPAFVRRFLRHWQPDLAVFLESEIWPTMVQETRAAGVALALVNARMSPRSFARWRRAPRTIGTLLGCFDLIAAQSEDDGERFKALGAPNVMISGNLKFDAPAPSADEAKLGELQTAIGARPLWLAAATHDGEEALAGEVHAGLKDRFVDLLTLIVPRHPDRGPAVAAELRAKGLKVGLRSEGAVPQADMDVYVADTVGEMGLFYRLARIVFVGKSLLGDGGQNPIEPAKLGAAVLHGPFVQNFLVAYGALDGMGGAIMVRSSGELASAVARLLADPAETERVAEGGARAIASLTGALDRTMTALAALAAKPAS</sequence>
<dbReference type="InterPro" id="IPR007507">
    <property type="entry name" value="Glycos_transf_N"/>
</dbReference>
<evidence type="ECO:0000313" key="10">
    <source>
        <dbReference type="EMBL" id="GLS22546.1"/>
    </source>
</evidence>
<evidence type="ECO:0000256" key="3">
    <source>
        <dbReference type="ARBA" id="ARBA00012621"/>
    </source>
</evidence>
<evidence type="ECO:0000259" key="9">
    <source>
        <dbReference type="Pfam" id="PF04413"/>
    </source>
</evidence>
<keyword evidence="8" id="KW-0448">Lipopolysaccharide biosynthesis</keyword>
<keyword evidence="5 8" id="KW-0808">Transferase</keyword>
<dbReference type="Gene3D" id="3.40.50.2000">
    <property type="entry name" value="Glycogen Phosphorylase B"/>
    <property type="match status" value="1"/>
</dbReference>
<reference evidence="11" key="1">
    <citation type="journal article" date="2019" name="Int. J. Syst. Evol. Microbiol.">
        <title>The Global Catalogue of Microorganisms (GCM) 10K type strain sequencing project: providing services to taxonomists for standard genome sequencing and annotation.</title>
        <authorList>
            <consortium name="The Broad Institute Genomics Platform"/>
            <consortium name="The Broad Institute Genome Sequencing Center for Infectious Disease"/>
            <person name="Wu L."/>
            <person name="Ma J."/>
        </authorList>
    </citation>
    <scope>NUCLEOTIDE SEQUENCE [LARGE SCALE GENOMIC DNA]</scope>
    <source>
        <strain evidence="11">NBRC 101365</strain>
    </source>
</reference>
<dbReference type="PANTHER" id="PTHR42755:SF1">
    <property type="entry name" value="3-DEOXY-D-MANNO-OCTULOSONIC ACID TRANSFERASE, MITOCHONDRIAL-RELATED"/>
    <property type="match status" value="1"/>
</dbReference>
<dbReference type="SUPFAM" id="SSF53756">
    <property type="entry name" value="UDP-Glycosyltransferase/glycogen phosphorylase"/>
    <property type="match status" value="1"/>
</dbReference>
<dbReference type="EMBL" id="BSPC01000063">
    <property type="protein sequence ID" value="GLS22546.1"/>
    <property type="molecule type" value="Genomic_DNA"/>
</dbReference>
<dbReference type="InterPro" id="IPR039901">
    <property type="entry name" value="Kdotransferase"/>
</dbReference>
<dbReference type="Gene3D" id="3.40.50.11720">
    <property type="entry name" value="3-Deoxy-D-manno-octulosonic-acid transferase, N-terminal domain"/>
    <property type="match status" value="1"/>
</dbReference>
<dbReference type="EC" id="2.4.99.12" evidence="3 8"/>
<gene>
    <name evidence="10" type="primary">kdtA</name>
    <name evidence="10" type="ORF">GCM10007874_55640</name>
</gene>
<dbReference type="PANTHER" id="PTHR42755">
    <property type="entry name" value="3-DEOXY-MANNO-OCTULOSONATE CYTIDYLYLTRANSFERASE"/>
    <property type="match status" value="1"/>
</dbReference>
<comment type="caution">
    <text evidence="10">The sequence shown here is derived from an EMBL/GenBank/DDBJ whole genome shotgun (WGS) entry which is preliminary data.</text>
</comment>
<keyword evidence="8" id="KW-0472">Membrane</keyword>
<keyword evidence="8" id="KW-1003">Cell membrane</keyword>
<comment type="similarity">
    <text evidence="8">Belongs to the glycosyltransferase group 1 family.</text>
</comment>
<dbReference type="RefSeq" id="WP_284315501.1">
    <property type="nucleotide sequence ID" value="NZ_BSPC01000063.1"/>
</dbReference>
<evidence type="ECO:0000256" key="1">
    <source>
        <dbReference type="ARBA" id="ARBA00003394"/>
    </source>
</evidence>
<comment type="catalytic activity">
    <reaction evidence="7 8">
        <text>lipid IVA (E. coli) + CMP-3-deoxy-beta-D-manno-octulosonate = alpha-Kdo-(2-&gt;6)-lipid IVA (E. coli) + CMP + H(+)</text>
        <dbReference type="Rhea" id="RHEA:28066"/>
        <dbReference type="ChEBI" id="CHEBI:15378"/>
        <dbReference type="ChEBI" id="CHEBI:58603"/>
        <dbReference type="ChEBI" id="CHEBI:60364"/>
        <dbReference type="ChEBI" id="CHEBI:60377"/>
        <dbReference type="ChEBI" id="CHEBI:85987"/>
        <dbReference type="EC" id="2.4.99.12"/>
    </reaction>
</comment>
<keyword evidence="11" id="KW-1185">Reference proteome</keyword>
<comment type="function">
    <text evidence="1 8">Involved in lipopolysaccharide (LPS) biosynthesis. Catalyzes the transfer of 3-deoxy-D-manno-octulosonate (Kdo) residue(s) from CMP-Kdo to lipid IV(A), the tetraacyldisaccharide-1,4'-bisphosphate precursor of lipid A.</text>
</comment>
<feature type="domain" description="3-deoxy-D-manno-octulosonic-acid transferase N-terminal" evidence="9">
    <location>
        <begin position="41"/>
        <end position="214"/>
    </location>
</feature>
<name>A0ABQ6CQB9_9HYPH</name>
<accession>A0ABQ6CQB9</accession>
<evidence type="ECO:0000313" key="11">
    <source>
        <dbReference type="Proteomes" id="UP001156882"/>
    </source>
</evidence>
<organism evidence="10 11">
    <name type="scientific">Labrys miyagiensis</name>
    <dbReference type="NCBI Taxonomy" id="346912"/>
    <lineage>
        <taxon>Bacteria</taxon>
        <taxon>Pseudomonadati</taxon>
        <taxon>Pseudomonadota</taxon>
        <taxon>Alphaproteobacteria</taxon>
        <taxon>Hyphomicrobiales</taxon>
        <taxon>Xanthobacteraceae</taxon>
        <taxon>Labrys</taxon>
    </lineage>
</organism>
<dbReference type="Proteomes" id="UP001156882">
    <property type="component" value="Unassembled WGS sequence"/>
</dbReference>
<evidence type="ECO:0000256" key="7">
    <source>
        <dbReference type="ARBA" id="ARBA00049183"/>
    </source>
</evidence>
<evidence type="ECO:0000256" key="2">
    <source>
        <dbReference type="ARBA" id="ARBA00004713"/>
    </source>
</evidence>
<evidence type="ECO:0000256" key="8">
    <source>
        <dbReference type="RuleBase" id="RU365103"/>
    </source>
</evidence>